<dbReference type="CDD" id="cd00093">
    <property type="entry name" value="HTH_XRE"/>
    <property type="match status" value="1"/>
</dbReference>
<dbReference type="PROSITE" id="PS50943">
    <property type="entry name" value="HTH_CROC1"/>
    <property type="match status" value="1"/>
</dbReference>
<accession>A0A1I4GY46</accession>
<organism evidence="5 6">
    <name type="scientific">Lactococcus garvieae</name>
    <dbReference type="NCBI Taxonomy" id="1363"/>
    <lineage>
        <taxon>Bacteria</taxon>
        <taxon>Bacillati</taxon>
        <taxon>Bacillota</taxon>
        <taxon>Bacilli</taxon>
        <taxon>Lactobacillales</taxon>
        <taxon>Streptococcaceae</taxon>
        <taxon>Lactococcus</taxon>
    </lineage>
</organism>
<dbReference type="EMBL" id="FOTJ01000006">
    <property type="protein sequence ID" value="SFL34470.1"/>
    <property type="molecule type" value="Genomic_DNA"/>
</dbReference>
<dbReference type="InterPro" id="IPR001387">
    <property type="entry name" value="Cro/C1-type_HTH"/>
</dbReference>
<keyword evidence="3" id="KW-0804">Transcription</keyword>
<evidence type="ECO:0000313" key="6">
    <source>
        <dbReference type="Proteomes" id="UP000181969"/>
    </source>
</evidence>
<keyword evidence="1" id="KW-0805">Transcription regulation</keyword>
<dbReference type="OrthoDB" id="2475196at2"/>
<evidence type="ECO:0000259" key="4">
    <source>
        <dbReference type="PROSITE" id="PS50943"/>
    </source>
</evidence>
<dbReference type="Pfam" id="PF00717">
    <property type="entry name" value="Peptidase_S24"/>
    <property type="match status" value="1"/>
</dbReference>
<dbReference type="SUPFAM" id="SSF47413">
    <property type="entry name" value="lambda repressor-like DNA-binding domains"/>
    <property type="match status" value="1"/>
</dbReference>
<dbReference type="PANTHER" id="PTHR40661">
    <property type="match status" value="1"/>
</dbReference>
<evidence type="ECO:0000313" key="5">
    <source>
        <dbReference type="EMBL" id="SFL34470.1"/>
    </source>
</evidence>
<evidence type="ECO:0000256" key="3">
    <source>
        <dbReference type="ARBA" id="ARBA00023163"/>
    </source>
</evidence>
<dbReference type="SMART" id="SM00530">
    <property type="entry name" value="HTH_XRE"/>
    <property type="match status" value="1"/>
</dbReference>
<proteinExistence type="predicted"/>
<dbReference type="Pfam" id="PF01381">
    <property type="entry name" value="HTH_3"/>
    <property type="match status" value="1"/>
</dbReference>
<dbReference type="Gene3D" id="2.10.109.10">
    <property type="entry name" value="Umud Fragment, subunit A"/>
    <property type="match status" value="1"/>
</dbReference>
<dbReference type="InterPro" id="IPR010982">
    <property type="entry name" value="Lambda_DNA-bd_dom_sf"/>
</dbReference>
<dbReference type="InterPro" id="IPR039418">
    <property type="entry name" value="LexA-like"/>
</dbReference>
<dbReference type="CDD" id="cd06529">
    <property type="entry name" value="S24_LexA-like"/>
    <property type="match status" value="1"/>
</dbReference>
<protein>
    <submittedName>
        <fullName evidence="5">Peptidase S24-like</fullName>
    </submittedName>
</protein>
<name>A0A1I4GY46_9LACT</name>
<evidence type="ECO:0000256" key="1">
    <source>
        <dbReference type="ARBA" id="ARBA00023015"/>
    </source>
</evidence>
<reference evidence="5 6" key="1">
    <citation type="submission" date="2016-10" db="EMBL/GenBank/DDBJ databases">
        <authorList>
            <person name="de Groot N.N."/>
        </authorList>
    </citation>
    <scope>NUCLEOTIDE SEQUENCE [LARGE SCALE GENOMIC DNA]</scope>
    <source>
        <strain evidence="5 6">M79</strain>
    </source>
</reference>
<dbReference type="Gene3D" id="1.10.260.40">
    <property type="entry name" value="lambda repressor-like DNA-binding domains"/>
    <property type="match status" value="1"/>
</dbReference>
<gene>
    <name evidence="5" type="ORF">SAMN05216438_1063</name>
</gene>
<dbReference type="InterPro" id="IPR036286">
    <property type="entry name" value="LexA/Signal_pep-like_sf"/>
</dbReference>
<dbReference type="Proteomes" id="UP000181969">
    <property type="component" value="Unassembled WGS sequence"/>
</dbReference>
<dbReference type="SUPFAM" id="SSF51306">
    <property type="entry name" value="LexA/Signal peptidase"/>
    <property type="match status" value="1"/>
</dbReference>
<dbReference type="InterPro" id="IPR015927">
    <property type="entry name" value="Peptidase_S24_S26A/B/C"/>
</dbReference>
<dbReference type="PANTHER" id="PTHR40661:SF3">
    <property type="entry name" value="FELS-1 PROPHAGE TRANSCRIPTIONAL REGULATOR"/>
    <property type="match status" value="1"/>
</dbReference>
<dbReference type="GO" id="GO:0003677">
    <property type="term" value="F:DNA binding"/>
    <property type="evidence" value="ECO:0007669"/>
    <property type="project" value="UniProtKB-KW"/>
</dbReference>
<feature type="domain" description="HTH cro/C1-type" evidence="4">
    <location>
        <begin position="7"/>
        <end position="61"/>
    </location>
</feature>
<sequence length="257" mass="29548">MNLGQTLKKLRKEHQFTQKEIAEMLDITQGTYALWEKKTSNPALEMMTKLADIYNTPIDLILNENQEHSPFIELLNIYKQLDAEQQKNVMNFSQFLASQTPQTLPTPDNIIPLRTYRREELYTIEVADEQLSAGFGQALNDTQETYTIFTDVRPGRYDGAARIKGDSMQPEYPNFSIVTFVTTGFDRDGDIYVISEGGPGEEQLYCKQVFRDGESFRCHSLNTDPQYKDFYLDEETSRIVGPVVDCIEEINPELIEN</sequence>
<keyword evidence="2" id="KW-0238">DNA-binding</keyword>
<dbReference type="RefSeq" id="WP_074751106.1">
    <property type="nucleotide sequence ID" value="NZ_FOTJ01000006.1"/>
</dbReference>
<dbReference type="AlphaFoldDB" id="A0A1I4GY46"/>
<evidence type="ECO:0000256" key="2">
    <source>
        <dbReference type="ARBA" id="ARBA00023125"/>
    </source>
</evidence>